<name>D5U8W1_BRAM5</name>
<proteinExistence type="predicted"/>
<organism evidence="1 2">
    <name type="scientific">Brachyspira murdochii (strain ATCC 51284 / DSM 12563 / 56-150)</name>
    <name type="common">Serpulina murdochii</name>
    <dbReference type="NCBI Taxonomy" id="526224"/>
    <lineage>
        <taxon>Bacteria</taxon>
        <taxon>Pseudomonadati</taxon>
        <taxon>Spirochaetota</taxon>
        <taxon>Spirochaetia</taxon>
        <taxon>Brachyspirales</taxon>
        <taxon>Brachyspiraceae</taxon>
        <taxon>Brachyspira</taxon>
    </lineage>
</organism>
<dbReference type="EMBL" id="CP001959">
    <property type="protein sequence ID" value="ADG71134.1"/>
    <property type="molecule type" value="Genomic_DNA"/>
</dbReference>
<accession>D5U8W1</accession>
<protein>
    <submittedName>
        <fullName evidence="1">Uncharacterized protein</fullName>
    </submittedName>
</protein>
<reference evidence="1 2" key="1">
    <citation type="journal article" date="2010" name="Stand. Genomic Sci.">
        <title>Complete genome sequence of Brachyspira murdochii type strain (56-150).</title>
        <authorList>
            <person name="Pati A."/>
            <person name="Sikorski J."/>
            <person name="Gronow S."/>
            <person name="Munk C."/>
            <person name="Lapidus A."/>
            <person name="Copeland A."/>
            <person name="Glavina Del Tio T."/>
            <person name="Nolan M."/>
            <person name="Lucas S."/>
            <person name="Chen F."/>
            <person name="Tice H."/>
            <person name="Cheng J.F."/>
            <person name="Han C."/>
            <person name="Detter J.C."/>
            <person name="Bruce D."/>
            <person name="Tapia R."/>
            <person name="Goodwin L."/>
            <person name="Pitluck S."/>
            <person name="Liolios K."/>
            <person name="Ivanova N."/>
            <person name="Mavromatis K."/>
            <person name="Mikhailova N."/>
            <person name="Chen A."/>
            <person name="Palaniappan K."/>
            <person name="Land M."/>
            <person name="Hauser L."/>
            <person name="Chang Y.J."/>
            <person name="Jeffries C.D."/>
            <person name="Spring S."/>
            <person name="Rohde M."/>
            <person name="Goker M."/>
            <person name="Bristow J."/>
            <person name="Eisen J.A."/>
            <person name="Markowitz V."/>
            <person name="Hugenholtz P."/>
            <person name="Kyrpides N.C."/>
            <person name="Klenk H.P."/>
        </authorList>
    </citation>
    <scope>NUCLEOTIDE SEQUENCE [LARGE SCALE GENOMIC DNA]</scope>
    <source>
        <strain evidence="2">ATCC 51284 / DSM 12563 / 56-150</strain>
    </source>
</reference>
<gene>
    <name evidence="1" type="ordered locus">Bmur_1038</name>
</gene>
<dbReference type="AlphaFoldDB" id="D5U8W1"/>
<dbReference type="KEGG" id="brm:Bmur_1038"/>
<dbReference type="Proteomes" id="UP000001915">
    <property type="component" value="Chromosome"/>
</dbReference>
<dbReference type="HOGENOM" id="CLU_677349_0_0_12"/>
<dbReference type="PROSITE" id="PS51257">
    <property type="entry name" value="PROKAR_LIPOPROTEIN"/>
    <property type="match status" value="1"/>
</dbReference>
<sequence>MNKILIIISCILIMLTAFSCRRNVFNPNIPPRTEFIEDPIANLSIPSKDATIKVTPVEASINGYDSKSGQYGKMVYGHFEHYFEFKGHYYLTAAYQYIYGYTNEVIMIGNTTLMNYPNGHILEIDVNDGFKMKEVKANLGRTVPEYTRIAKIANGNAYQDDTYIYVQDSAGANYFKTSDFKSWTDTLSTTPPAGTTKREAVTMNRVQITANNGITYTYVYTGGGLQFSIERLDNRMKQLAQRLETKFTFKEEDFNNHHMFDIGINISTGTTADYRINPVEYIENDTNYIWIGKQSPHQIWLMPVKKDGKDYLIRFVEHCAGGGYYTIKMLETNINTYKKEAETALSKALAAVASDKPQAEIEQACYESIKADANYKANQYFYDVATKMGGLQGFWVGSPAVTEAGFISPNKPLTHYVIEFIDIQQ</sequence>
<dbReference type="RefSeq" id="WP_013113560.1">
    <property type="nucleotide sequence ID" value="NC_014150.1"/>
</dbReference>
<evidence type="ECO:0000313" key="2">
    <source>
        <dbReference type="Proteomes" id="UP000001915"/>
    </source>
</evidence>
<evidence type="ECO:0000313" key="1">
    <source>
        <dbReference type="EMBL" id="ADG71134.1"/>
    </source>
</evidence>